<evidence type="ECO:0000259" key="5">
    <source>
        <dbReference type="Pfam" id="PF00174"/>
    </source>
</evidence>
<dbReference type="CDD" id="cd02110">
    <property type="entry name" value="SO_family_Moco_dimer"/>
    <property type="match status" value="1"/>
</dbReference>
<dbReference type="Gene3D" id="2.60.40.650">
    <property type="match status" value="1"/>
</dbReference>
<dbReference type="Pfam" id="PF03404">
    <property type="entry name" value="Mo-co_dimer"/>
    <property type="match status" value="1"/>
</dbReference>
<dbReference type="GO" id="GO:0043546">
    <property type="term" value="F:molybdopterin cofactor binding"/>
    <property type="evidence" value="ECO:0007669"/>
    <property type="project" value="TreeGrafter"/>
</dbReference>
<feature type="domain" description="Moybdenum cofactor oxidoreductase dimerisation" evidence="6">
    <location>
        <begin position="275"/>
        <end position="388"/>
    </location>
</feature>
<dbReference type="InterPro" id="IPR000572">
    <property type="entry name" value="OxRdtase_Mopterin-bd_dom"/>
</dbReference>
<dbReference type="Proteomes" id="UP000238701">
    <property type="component" value="Unassembled WGS sequence"/>
</dbReference>
<dbReference type="Gene3D" id="3.90.420.10">
    <property type="entry name" value="Oxidoreductase, molybdopterin-binding domain"/>
    <property type="match status" value="1"/>
</dbReference>
<dbReference type="InterPro" id="IPR006311">
    <property type="entry name" value="TAT_signal"/>
</dbReference>
<dbReference type="PANTHER" id="PTHR19372">
    <property type="entry name" value="SULFITE REDUCTASE"/>
    <property type="match status" value="1"/>
</dbReference>
<evidence type="ECO:0000313" key="8">
    <source>
        <dbReference type="Proteomes" id="UP000238701"/>
    </source>
</evidence>
<evidence type="ECO:0000256" key="2">
    <source>
        <dbReference type="ARBA" id="ARBA00022505"/>
    </source>
</evidence>
<organism evidence="7 8">
    <name type="scientific">Candidatus Sulfotelmatobacter kueseliae</name>
    <dbReference type="NCBI Taxonomy" id="2042962"/>
    <lineage>
        <taxon>Bacteria</taxon>
        <taxon>Pseudomonadati</taxon>
        <taxon>Acidobacteriota</taxon>
        <taxon>Terriglobia</taxon>
        <taxon>Terriglobales</taxon>
        <taxon>Candidatus Korobacteraceae</taxon>
        <taxon>Candidatus Sulfotelmatobacter</taxon>
    </lineage>
</organism>
<evidence type="ECO:0000313" key="7">
    <source>
        <dbReference type="EMBL" id="SPF44347.1"/>
    </source>
</evidence>
<gene>
    <name evidence="7" type="ORF">SBA1_530003</name>
</gene>
<sequence>MNSRRDFLRQMSGAAMTIGAVPLLLSRALPVPQSGTIEIPGEDGMIVRSFRFLDLETPVEYLNTWLTPVPHFFVRNHMHEPSQLDPDGWRVTVGGEVAKPISLTLSELAKLESHSIVNTLECAGNGRALHHPQVPGIQWGKGAVSTARFSGPRLGDVLERAGIKPTGKHVMFRGLDEIPGKVPPFIRSIPIEKALDADTLIATHMNGAPLAKHHGFPARALVPGWIGAASCKWLTEIKVLESEFAGNFMSPGYRFPNQPAQPGDTVKPEDTHPLTALNVKSVISGPLDGASLKAGKIAVHGAAWAGEASIVKVEVSTDGGASWNPVSLGREQAHYAWCLWTYDWRAKGGDYTILSRATDSQGRTQPAIAAWNPSGYLYNAVDQVKIHVA</sequence>
<dbReference type="SUPFAM" id="SSF81296">
    <property type="entry name" value="E set domains"/>
    <property type="match status" value="1"/>
</dbReference>
<proteinExistence type="predicted"/>
<reference evidence="8" key="1">
    <citation type="submission" date="2018-02" db="EMBL/GenBank/DDBJ databases">
        <authorList>
            <person name="Hausmann B."/>
        </authorList>
    </citation>
    <scope>NUCLEOTIDE SEQUENCE [LARGE SCALE GENOMIC DNA]</scope>
    <source>
        <strain evidence="8">Peat soil MAG SbA1</strain>
    </source>
</reference>
<keyword evidence="4" id="KW-0560">Oxidoreductase</keyword>
<dbReference type="GO" id="GO:0020037">
    <property type="term" value="F:heme binding"/>
    <property type="evidence" value="ECO:0007669"/>
    <property type="project" value="TreeGrafter"/>
</dbReference>
<accession>A0A2U3KXM7</accession>
<dbReference type="GO" id="GO:0030151">
    <property type="term" value="F:molybdenum ion binding"/>
    <property type="evidence" value="ECO:0007669"/>
    <property type="project" value="InterPro"/>
</dbReference>
<dbReference type="OrthoDB" id="9778777at2"/>
<evidence type="ECO:0000256" key="1">
    <source>
        <dbReference type="ARBA" id="ARBA00001924"/>
    </source>
</evidence>
<name>A0A2U3KXM7_9BACT</name>
<dbReference type="GO" id="GO:0006790">
    <property type="term" value="P:sulfur compound metabolic process"/>
    <property type="evidence" value="ECO:0007669"/>
    <property type="project" value="TreeGrafter"/>
</dbReference>
<dbReference type="PROSITE" id="PS51318">
    <property type="entry name" value="TAT"/>
    <property type="match status" value="1"/>
</dbReference>
<dbReference type="SUPFAM" id="SSF56524">
    <property type="entry name" value="Oxidoreductase molybdopterin-binding domain"/>
    <property type="match status" value="1"/>
</dbReference>
<dbReference type="PRINTS" id="PR00407">
    <property type="entry name" value="EUMOPTERIN"/>
</dbReference>
<evidence type="ECO:0000259" key="6">
    <source>
        <dbReference type="Pfam" id="PF03404"/>
    </source>
</evidence>
<feature type="domain" description="Oxidoreductase molybdopterin-binding" evidence="5">
    <location>
        <begin position="79"/>
        <end position="246"/>
    </location>
</feature>
<dbReference type="InterPro" id="IPR014756">
    <property type="entry name" value="Ig_E-set"/>
</dbReference>
<protein>
    <submittedName>
        <fullName evidence="7">Sulfite oxidase-like oxidoreductase</fullName>
    </submittedName>
</protein>
<evidence type="ECO:0000256" key="4">
    <source>
        <dbReference type="ARBA" id="ARBA00023002"/>
    </source>
</evidence>
<keyword evidence="2" id="KW-0500">Molybdenum</keyword>
<dbReference type="InterPro" id="IPR005066">
    <property type="entry name" value="MoCF_OxRdtse_dimer"/>
</dbReference>
<evidence type="ECO:0000256" key="3">
    <source>
        <dbReference type="ARBA" id="ARBA00022723"/>
    </source>
</evidence>
<keyword evidence="3" id="KW-0479">Metal-binding</keyword>
<dbReference type="InterPro" id="IPR008335">
    <property type="entry name" value="Mopterin_OxRdtase_euk"/>
</dbReference>
<dbReference type="AlphaFoldDB" id="A0A2U3KXM7"/>
<dbReference type="EMBL" id="OMOD01000148">
    <property type="protein sequence ID" value="SPF44347.1"/>
    <property type="molecule type" value="Genomic_DNA"/>
</dbReference>
<dbReference type="Pfam" id="PF00174">
    <property type="entry name" value="Oxidored_molyb"/>
    <property type="match status" value="1"/>
</dbReference>
<dbReference type="GO" id="GO:0008482">
    <property type="term" value="F:sulfite oxidase activity"/>
    <property type="evidence" value="ECO:0007669"/>
    <property type="project" value="TreeGrafter"/>
</dbReference>
<dbReference type="PANTHER" id="PTHR19372:SF7">
    <property type="entry name" value="SULFITE OXIDASE, MITOCHONDRIAL"/>
    <property type="match status" value="1"/>
</dbReference>
<dbReference type="InterPro" id="IPR036374">
    <property type="entry name" value="OxRdtase_Mopterin-bd_sf"/>
</dbReference>
<comment type="cofactor">
    <cofactor evidence="1">
        <name>Mo-molybdopterin</name>
        <dbReference type="ChEBI" id="CHEBI:71302"/>
    </cofactor>
</comment>